<dbReference type="InterPro" id="IPR016186">
    <property type="entry name" value="C-type_lectin-like/link_sf"/>
</dbReference>
<dbReference type="AlphaFoldDB" id="A0A2A2K2W3"/>
<dbReference type="InterPro" id="IPR001304">
    <property type="entry name" value="C-type_lectin-like"/>
</dbReference>
<evidence type="ECO:0000313" key="4">
    <source>
        <dbReference type="Proteomes" id="UP000218231"/>
    </source>
</evidence>
<feature type="chain" id="PRO_5012516745" description="C-type lectin domain-containing protein" evidence="1">
    <location>
        <begin position="20"/>
        <end position="179"/>
    </location>
</feature>
<sequence length="179" mass="20373">MKLAFLFFLSFSGYLFIFSSQDENADSVGSPKIRDGCNCTAPCLNYYTYWNGYCYRGYMTNFYSADSADLKCMNDTISIGSIGHLVSIHSEFENAYLTGIIDNYSNDYLIGIHYAGGKWVAYDGTNFDFNKWDNGQPVDPDNLNCTKAMMIDGDFSYKWVTTACDDSTTYICKYPARYY</sequence>
<evidence type="ECO:0000313" key="3">
    <source>
        <dbReference type="EMBL" id="PAV68222.1"/>
    </source>
</evidence>
<dbReference type="PROSITE" id="PS50041">
    <property type="entry name" value="C_TYPE_LECTIN_2"/>
    <property type="match status" value="1"/>
</dbReference>
<keyword evidence="1" id="KW-0732">Signal</keyword>
<dbReference type="Gene3D" id="3.10.100.10">
    <property type="entry name" value="Mannose-Binding Protein A, subunit A"/>
    <property type="match status" value="1"/>
</dbReference>
<dbReference type="STRING" id="2018661.A0A2A2K2W3"/>
<accession>A0A2A2K2W3</accession>
<dbReference type="EMBL" id="LIAE01009792">
    <property type="protein sequence ID" value="PAV68222.1"/>
    <property type="molecule type" value="Genomic_DNA"/>
</dbReference>
<dbReference type="SMART" id="SM00034">
    <property type="entry name" value="CLECT"/>
    <property type="match status" value="1"/>
</dbReference>
<evidence type="ECO:0000256" key="1">
    <source>
        <dbReference type="SAM" id="SignalP"/>
    </source>
</evidence>
<dbReference type="Proteomes" id="UP000218231">
    <property type="component" value="Unassembled WGS sequence"/>
</dbReference>
<feature type="signal peptide" evidence="1">
    <location>
        <begin position="1"/>
        <end position="19"/>
    </location>
</feature>
<evidence type="ECO:0000259" key="2">
    <source>
        <dbReference type="PROSITE" id="PS50041"/>
    </source>
</evidence>
<dbReference type="PANTHER" id="PTHR22803">
    <property type="entry name" value="MANNOSE, PHOSPHOLIPASE, LECTIN RECEPTOR RELATED"/>
    <property type="match status" value="1"/>
</dbReference>
<organism evidence="3 4">
    <name type="scientific">Diploscapter pachys</name>
    <dbReference type="NCBI Taxonomy" id="2018661"/>
    <lineage>
        <taxon>Eukaryota</taxon>
        <taxon>Metazoa</taxon>
        <taxon>Ecdysozoa</taxon>
        <taxon>Nematoda</taxon>
        <taxon>Chromadorea</taxon>
        <taxon>Rhabditida</taxon>
        <taxon>Rhabditina</taxon>
        <taxon>Rhabditomorpha</taxon>
        <taxon>Rhabditoidea</taxon>
        <taxon>Rhabditidae</taxon>
        <taxon>Diploscapter</taxon>
    </lineage>
</organism>
<dbReference type="InterPro" id="IPR050111">
    <property type="entry name" value="C-type_lectin/snaclec_domain"/>
</dbReference>
<feature type="domain" description="C-type lectin" evidence="2">
    <location>
        <begin position="50"/>
        <end position="173"/>
    </location>
</feature>
<dbReference type="OrthoDB" id="418245at2759"/>
<protein>
    <recommendedName>
        <fullName evidence="2">C-type lectin domain-containing protein</fullName>
    </recommendedName>
</protein>
<dbReference type="Pfam" id="PF00059">
    <property type="entry name" value="Lectin_C"/>
    <property type="match status" value="1"/>
</dbReference>
<name>A0A2A2K2W3_9BILA</name>
<dbReference type="InterPro" id="IPR016187">
    <property type="entry name" value="CTDL_fold"/>
</dbReference>
<comment type="caution">
    <text evidence="3">The sequence shown here is derived from an EMBL/GenBank/DDBJ whole genome shotgun (WGS) entry which is preliminary data.</text>
</comment>
<reference evidence="3 4" key="1">
    <citation type="journal article" date="2017" name="Curr. Biol.">
        <title>Genome architecture and evolution of a unichromosomal asexual nematode.</title>
        <authorList>
            <person name="Fradin H."/>
            <person name="Zegar C."/>
            <person name="Gutwein M."/>
            <person name="Lucas J."/>
            <person name="Kovtun M."/>
            <person name="Corcoran D."/>
            <person name="Baugh L.R."/>
            <person name="Kiontke K."/>
            <person name="Gunsalus K."/>
            <person name="Fitch D.H."/>
            <person name="Piano F."/>
        </authorList>
    </citation>
    <scope>NUCLEOTIDE SEQUENCE [LARGE SCALE GENOMIC DNA]</scope>
    <source>
        <strain evidence="3">PF1309</strain>
    </source>
</reference>
<keyword evidence="4" id="KW-1185">Reference proteome</keyword>
<proteinExistence type="predicted"/>
<gene>
    <name evidence="3" type="ORF">WR25_12683</name>
</gene>
<dbReference type="SUPFAM" id="SSF56436">
    <property type="entry name" value="C-type lectin-like"/>
    <property type="match status" value="1"/>
</dbReference>